<feature type="domain" description="Origin recognition complex subunit 2 winged-helix" evidence="1">
    <location>
        <begin position="75"/>
        <end position="127"/>
    </location>
</feature>
<evidence type="ECO:0000313" key="2">
    <source>
        <dbReference type="EMBL" id="ADY48697.1"/>
    </source>
</evidence>
<protein>
    <submittedName>
        <fullName evidence="2">Origin recognition complex subunit 2</fullName>
    </submittedName>
</protein>
<dbReference type="PANTHER" id="PTHR14052:SF0">
    <property type="entry name" value="ORIGIN RECOGNITION COMPLEX SUBUNIT 2"/>
    <property type="match status" value="1"/>
</dbReference>
<dbReference type="PANTHER" id="PTHR14052">
    <property type="entry name" value="ORIGIN RECOGNITION COMPLEX SUBUNIT 2"/>
    <property type="match status" value="1"/>
</dbReference>
<sequence>MLNAFNFLYLNVNTMFAYKEEILAGDSRLLRLNVKTSGHAHTHASLDVVWASLTFNSRMILYKMAKIFYATNEPLEFFNLYRQAREDFLVSSETSLRQQLVELDDHHLITKKRHQDGDEYIAMNVDHKVMKTFLESKGLIMDDAED</sequence>
<proteinExistence type="evidence at transcript level"/>
<dbReference type="GO" id="GO:0006260">
    <property type="term" value="P:DNA replication"/>
    <property type="evidence" value="ECO:0007669"/>
    <property type="project" value="InterPro"/>
</dbReference>
<name>F1LEZ3_ASCSU</name>
<organism evidence="2">
    <name type="scientific">Ascaris suum</name>
    <name type="common">Pig roundworm</name>
    <name type="synonym">Ascaris lumbricoides</name>
    <dbReference type="NCBI Taxonomy" id="6253"/>
    <lineage>
        <taxon>Eukaryota</taxon>
        <taxon>Metazoa</taxon>
        <taxon>Ecdysozoa</taxon>
        <taxon>Nematoda</taxon>
        <taxon>Chromadorea</taxon>
        <taxon>Rhabditida</taxon>
        <taxon>Spirurina</taxon>
        <taxon>Ascaridomorpha</taxon>
        <taxon>Ascaridoidea</taxon>
        <taxon>Ascarididae</taxon>
        <taxon>Ascaris</taxon>
    </lineage>
</organism>
<dbReference type="EMBL" id="JI182026">
    <property type="protein sequence ID" value="ADY48697.1"/>
    <property type="molecule type" value="mRNA"/>
</dbReference>
<reference evidence="2" key="1">
    <citation type="journal article" date="2011" name="Genome Res.">
        <title>Deep small RNA sequencing from the nematode Ascaris reveals conservation, functional diversification, and novel developmental profiles.</title>
        <authorList>
            <person name="Wang J."/>
            <person name="Czech B."/>
            <person name="Crunk A."/>
            <person name="Wallace A."/>
            <person name="Mitreva M."/>
            <person name="Hannon G.J."/>
            <person name="Davis R.E."/>
        </authorList>
    </citation>
    <scope>NUCLEOTIDE SEQUENCE</scope>
</reference>
<accession>F1LEZ3</accession>
<dbReference type="Pfam" id="PF24882">
    <property type="entry name" value="WHD_ORC2"/>
    <property type="match status" value="1"/>
</dbReference>
<evidence type="ECO:0000259" key="1">
    <source>
        <dbReference type="Pfam" id="PF24882"/>
    </source>
</evidence>
<dbReference type="GO" id="GO:0005664">
    <property type="term" value="C:nuclear origin of replication recognition complex"/>
    <property type="evidence" value="ECO:0007669"/>
    <property type="project" value="TreeGrafter"/>
</dbReference>
<dbReference type="AlphaFoldDB" id="F1LEZ3"/>
<dbReference type="GO" id="GO:0003688">
    <property type="term" value="F:DNA replication origin binding"/>
    <property type="evidence" value="ECO:0007669"/>
    <property type="project" value="TreeGrafter"/>
</dbReference>
<dbReference type="InterPro" id="IPR007220">
    <property type="entry name" value="ORC2"/>
</dbReference>
<dbReference type="InterPro" id="IPR056773">
    <property type="entry name" value="WHD_ORC2"/>
</dbReference>